<dbReference type="SMART" id="SM00219">
    <property type="entry name" value="TyrKc"/>
    <property type="match status" value="1"/>
</dbReference>
<evidence type="ECO:0000256" key="1">
    <source>
        <dbReference type="ARBA" id="ARBA00004167"/>
    </source>
</evidence>
<organism evidence="6 7">
    <name type="scientific">Heterotrigona itama</name>
    <dbReference type="NCBI Taxonomy" id="395501"/>
    <lineage>
        <taxon>Eukaryota</taxon>
        <taxon>Metazoa</taxon>
        <taxon>Ecdysozoa</taxon>
        <taxon>Arthropoda</taxon>
        <taxon>Hexapoda</taxon>
        <taxon>Insecta</taxon>
        <taxon>Pterygota</taxon>
        <taxon>Neoptera</taxon>
        <taxon>Endopterygota</taxon>
        <taxon>Hymenoptera</taxon>
        <taxon>Apocrita</taxon>
        <taxon>Aculeata</taxon>
        <taxon>Apoidea</taxon>
        <taxon>Anthophila</taxon>
        <taxon>Apidae</taxon>
        <taxon>Heterotrigona</taxon>
    </lineage>
</organism>
<dbReference type="PROSITE" id="PS00109">
    <property type="entry name" value="PROTEIN_KINASE_TYR"/>
    <property type="match status" value="1"/>
</dbReference>
<dbReference type="InterPro" id="IPR020635">
    <property type="entry name" value="Tyr_kinase_cat_dom"/>
</dbReference>
<keyword evidence="3" id="KW-0547">Nucleotide-binding</keyword>
<evidence type="ECO:0000259" key="5">
    <source>
        <dbReference type="PROSITE" id="PS50011"/>
    </source>
</evidence>
<dbReference type="InterPro" id="IPR050122">
    <property type="entry name" value="RTK"/>
</dbReference>
<gene>
    <name evidence="6" type="ORF">MHI_LOCUS787883</name>
</gene>
<proteinExistence type="predicted"/>
<dbReference type="EMBL" id="CAJDYZ010010663">
    <property type="protein sequence ID" value="CAD1478285.1"/>
    <property type="molecule type" value="Genomic_DNA"/>
</dbReference>
<reference evidence="6" key="1">
    <citation type="submission" date="2020-07" db="EMBL/GenBank/DDBJ databases">
        <authorList>
            <person name="Nazaruddin N."/>
        </authorList>
    </citation>
    <scope>NUCLEOTIDE SEQUENCE</scope>
</reference>
<dbReference type="GO" id="GO:0007169">
    <property type="term" value="P:cell surface receptor protein tyrosine kinase signaling pathway"/>
    <property type="evidence" value="ECO:0007669"/>
    <property type="project" value="TreeGrafter"/>
</dbReference>
<dbReference type="CDD" id="cd00192">
    <property type="entry name" value="PTKc"/>
    <property type="match status" value="1"/>
</dbReference>
<keyword evidence="3" id="KW-0067">ATP-binding</keyword>
<evidence type="ECO:0000256" key="2">
    <source>
        <dbReference type="ARBA" id="ARBA00051243"/>
    </source>
</evidence>
<feature type="binding site" evidence="3">
    <location>
        <position position="395"/>
    </location>
    <ligand>
        <name>ATP</name>
        <dbReference type="ChEBI" id="CHEBI:30616"/>
    </ligand>
</feature>
<feature type="domain" description="Protein kinase" evidence="5">
    <location>
        <begin position="365"/>
        <end position="740"/>
    </location>
</feature>
<evidence type="ECO:0000256" key="4">
    <source>
        <dbReference type="SAM" id="SignalP"/>
    </source>
</evidence>
<dbReference type="InterPro" id="IPR008266">
    <property type="entry name" value="Tyr_kinase_AS"/>
</dbReference>
<dbReference type="InterPro" id="IPR017441">
    <property type="entry name" value="Protein_kinase_ATP_BS"/>
</dbReference>
<dbReference type="PANTHER" id="PTHR24416">
    <property type="entry name" value="TYROSINE-PROTEIN KINASE RECEPTOR"/>
    <property type="match status" value="1"/>
</dbReference>
<dbReference type="PROSITE" id="PS00107">
    <property type="entry name" value="PROTEIN_KINASE_ATP"/>
    <property type="match status" value="1"/>
</dbReference>
<dbReference type="InterPro" id="IPR000719">
    <property type="entry name" value="Prot_kinase_dom"/>
</dbReference>
<name>A0A6V7HDS6_9HYME</name>
<dbReference type="Pfam" id="PF07714">
    <property type="entry name" value="PK_Tyr_Ser-Thr"/>
    <property type="match status" value="1"/>
</dbReference>
<dbReference type="GO" id="GO:0004714">
    <property type="term" value="F:transmembrane receptor protein tyrosine kinase activity"/>
    <property type="evidence" value="ECO:0007669"/>
    <property type="project" value="UniProtKB-EC"/>
</dbReference>
<dbReference type="PROSITE" id="PS50011">
    <property type="entry name" value="PROTEIN_KINASE_DOM"/>
    <property type="match status" value="1"/>
</dbReference>
<comment type="caution">
    <text evidence="6">The sequence shown here is derived from an EMBL/GenBank/DDBJ whole genome shotgun (WGS) entry which is preliminary data.</text>
</comment>
<protein>
    <recommendedName>
        <fullName evidence="5">Protein kinase domain-containing protein</fullName>
    </recommendedName>
</protein>
<keyword evidence="4" id="KW-0732">Signal</keyword>
<sequence>MLVRIRSSLIHAVFVLSYLRDENYAENTNEFVGPVRNLSVKFLQDLNYYKEKQDAYNFLKLNVSWLPPNSAKQPSSYSVIVTGISIRGEAGVTECPKGSFFSILKGNAKHSVVFPEYNDSFNIPDLYVRPNCSYKVRVFANPRSRYVLNTPEVLYTVPSNCVNAKATLPIPKVSISQREDKIVVTWGPSTFNTSDVQYYKISVGIPLFLSKKGLPVYNMTELAPIPASRTIFSWDLKANDQRAKVKNGYKIAVNAVDRHGCTGSEGDIVIHSVSSTNRNIRLVLIGISTGCILFGIASFLLCRNCNFFSVVRESSKPGMRAVSGYKCKLARTMLQVYNTLYVKYESEEGSCIVDTDNLKVPFKSVRLMRELGTGQFGKVYLGHLDDKDETLVAVKMSRQIDISKDCETRREFIKEIEIMRIAGNHPHLVSLVGYCIQPAEPICIVLEYMQGGDLLTYLRDQRNQQQFLRDSVYSAMQNGTNNYESDRCTNIANNREEGIDVSKTLYATMCSVIRNKINSFESRRYTNVASNCGEATDNEGSWIGRIKGHQFLKFATEIAAGMEHLEAKRITHRDLAARNILLGANLTVKVFDVKFLTFLISFSRISLTRSNNDIQISDFGLSRNGMYVIKNAEEKTHHLPIRWMSPEALYKLAFSSKSDVWSFGVVLWEICTLGDFPYANVQDDRVFRHIVHENGRLEQPDNVPPNVYNLMQSCWVTECENRPNFTQLLSELRILTASFVRNSFRTIPNPCYALAALPDKIT</sequence>
<dbReference type="Gene3D" id="1.10.510.10">
    <property type="entry name" value="Transferase(Phosphotransferase) domain 1"/>
    <property type="match status" value="2"/>
</dbReference>
<keyword evidence="7" id="KW-1185">Reference proteome</keyword>
<dbReference type="GO" id="GO:0043235">
    <property type="term" value="C:receptor complex"/>
    <property type="evidence" value="ECO:0007669"/>
    <property type="project" value="TreeGrafter"/>
</dbReference>
<dbReference type="AlphaFoldDB" id="A0A6V7HDS6"/>
<dbReference type="GO" id="GO:0005886">
    <property type="term" value="C:plasma membrane"/>
    <property type="evidence" value="ECO:0007669"/>
    <property type="project" value="TreeGrafter"/>
</dbReference>
<evidence type="ECO:0000313" key="6">
    <source>
        <dbReference type="EMBL" id="CAD1478285.1"/>
    </source>
</evidence>
<evidence type="ECO:0000313" key="7">
    <source>
        <dbReference type="Proteomes" id="UP000752696"/>
    </source>
</evidence>
<comment type="catalytic activity">
    <reaction evidence="2">
        <text>L-tyrosyl-[protein] + ATP = O-phospho-L-tyrosyl-[protein] + ADP + H(+)</text>
        <dbReference type="Rhea" id="RHEA:10596"/>
        <dbReference type="Rhea" id="RHEA-COMP:10136"/>
        <dbReference type="Rhea" id="RHEA-COMP:20101"/>
        <dbReference type="ChEBI" id="CHEBI:15378"/>
        <dbReference type="ChEBI" id="CHEBI:30616"/>
        <dbReference type="ChEBI" id="CHEBI:46858"/>
        <dbReference type="ChEBI" id="CHEBI:61978"/>
        <dbReference type="ChEBI" id="CHEBI:456216"/>
        <dbReference type="EC" id="2.7.10.1"/>
    </reaction>
</comment>
<dbReference type="PANTHER" id="PTHR24416:SF600">
    <property type="entry name" value="PDGF- AND VEGF-RECEPTOR RELATED, ISOFORM J"/>
    <property type="match status" value="1"/>
</dbReference>
<dbReference type="SUPFAM" id="SSF56112">
    <property type="entry name" value="Protein kinase-like (PK-like)"/>
    <property type="match status" value="1"/>
</dbReference>
<dbReference type="InterPro" id="IPR001245">
    <property type="entry name" value="Ser-Thr/Tyr_kinase_cat_dom"/>
</dbReference>
<accession>A0A6V7HDS6</accession>
<feature type="signal peptide" evidence="4">
    <location>
        <begin position="1"/>
        <end position="25"/>
    </location>
</feature>
<evidence type="ECO:0000256" key="3">
    <source>
        <dbReference type="PROSITE-ProRule" id="PRU10141"/>
    </source>
</evidence>
<dbReference type="OrthoDB" id="3256376at2759"/>
<dbReference type="InterPro" id="IPR011009">
    <property type="entry name" value="Kinase-like_dom_sf"/>
</dbReference>
<dbReference type="GO" id="GO:0005524">
    <property type="term" value="F:ATP binding"/>
    <property type="evidence" value="ECO:0007669"/>
    <property type="project" value="UniProtKB-UniRule"/>
</dbReference>
<comment type="subcellular location">
    <subcellularLocation>
        <location evidence="1">Membrane</location>
        <topology evidence="1">Single-pass membrane protein</topology>
    </subcellularLocation>
</comment>
<feature type="chain" id="PRO_5027585663" description="Protein kinase domain-containing protein" evidence="4">
    <location>
        <begin position="26"/>
        <end position="762"/>
    </location>
</feature>
<dbReference type="Proteomes" id="UP000752696">
    <property type="component" value="Unassembled WGS sequence"/>
</dbReference>